<proteinExistence type="predicted"/>
<keyword evidence="3" id="KW-1185">Reference proteome</keyword>
<evidence type="ECO:0000313" key="3">
    <source>
        <dbReference type="Proteomes" id="UP001487296"/>
    </source>
</evidence>
<dbReference type="PANTHER" id="PTHR34986">
    <property type="entry name" value="EVOLVED BETA-GALACTOSIDASE SUBUNIT BETA"/>
    <property type="match status" value="1"/>
</dbReference>
<name>A0ABV1FPU5_9BACT</name>
<dbReference type="EMBL" id="JBBNFP010000012">
    <property type="protein sequence ID" value="MEQ2486393.1"/>
    <property type="molecule type" value="Genomic_DNA"/>
</dbReference>
<organism evidence="2 3">
    <name type="scientific">Hallella faecis</name>
    <dbReference type="NCBI Taxonomy" id="2841596"/>
    <lineage>
        <taxon>Bacteria</taxon>
        <taxon>Pseudomonadati</taxon>
        <taxon>Bacteroidota</taxon>
        <taxon>Bacteroidia</taxon>
        <taxon>Bacteroidales</taxon>
        <taxon>Prevotellaceae</taxon>
        <taxon>Hallella</taxon>
    </lineage>
</organism>
<dbReference type="PANTHER" id="PTHR34986:SF1">
    <property type="entry name" value="PROTEIN YIAL"/>
    <property type="match status" value="1"/>
</dbReference>
<dbReference type="Pfam" id="PF04074">
    <property type="entry name" value="DUF386"/>
    <property type="match status" value="1"/>
</dbReference>
<feature type="signal peptide" evidence="1">
    <location>
        <begin position="1"/>
        <end position="24"/>
    </location>
</feature>
<dbReference type="Proteomes" id="UP001487296">
    <property type="component" value="Unassembled WGS sequence"/>
</dbReference>
<feature type="chain" id="PRO_5047104081" evidence="1">
    <location>
        <begin position="25"/>
        <end position="216"/>
    </location>
</feature>
<gene>
    <name evidence="2" type="ORF">AAAT34_04895</name>
</gene>
<keyword evidence="1" id="KW-0732">Signal</keyword>
<reference evidence="2 3" key="1">
    <citation type="submission" date="2024-04" db="EMBL/GenBank/DDBJ databases">
        <title>Human intestinal bacterial collection.</title>
        <authorList>
            <person name="Pauvert C."/>
            <person name="Hitch T.C.A."/>
            <person name="Clavel T."/>
        </authorList>
    </citation>
    <scope>NUCLEOTIDE SEQUENCE [LARGE SCALE GENOMIC DNA]</scope>
    <source>
        <strain evidence="2 3">CLA-AA-H145</strain>
    </source>
</reference>
<dbReference type="InterPro" id="IPR004375">
    <property type="entry name" value="NanQ/TabA/YiaL"/>
</dbReference>
<evidence type="ECO:0000256" key="1">
    <source>
        <dbReference type="SAM" id="SignalP"/>
    </source>
</evidence>
<dbReference type="Gene3D" id="2.60.120.370">
    <property type="entry name" value="YhcH/YjgK/YiaL"/>
    <property type="match status" value="1"/>
</dbReference>
<dbReference type="RefSeq" id="WP_215759506.1">
    <property type="nucleotide sequence ID" value="NZ_JAHKBE010000013.1"/>
</dbReference>
<dbReference type="SUPFAM" id="SSF51197">
    <property type="entry name" value="Clavaminate synthase-like"/>
    <property type="match status" value="1"/>
</dbReference>
<sequence length="216" mass="24487">MKQGKRKMATMAIVATLLATGATAQTYTHHYPKAVERAAAKWVKQGQWRGAFNKAVPAPTVNLAEFCIQYSRNPKLWDELFQWLQNNDLKALKPGRTPIGKTGLVASVEDGTNWCSEHDLRNGKGSESHRDNIDFMIVVDGVEGLALIDHDTATPLADYTPDVEHYRYDATRLKRFEMAPNTFCIMFPCDWHIAKIKTGKQQEHVKVIVVKMPYER</sequence>
<protein>
    <submittedName>
        <fullName evidence="2">YhcH/YjgK/YiaL family protein</fullName>
    </submittedName>
</protein>
<evidence type="ECO:0000313" key="2">
    <source>
        <dbReference type="EMBL" id="MEQ2486393.1"/>
    </source>
</evidence>
<comment type="caution">
    <text evidence="2">The sequence shown here is derived from an EMBL/GenBank/DDBJ whole genome shotgun (WGS) entry which is preliminary data.</text>
</comment>
<dbReference type="InterPro" id="IPR037012">
    <property type="entry name" value="NanQ/TabA/YiaL_sf"/>
</dbReference>
<accession>A0ABV1FPU5</accession>